<dbReference type="EMBL" id="BAAAEM010000002">
    <property type="protein sequence ID" value="GAA0469350.1"/>
    <property type="molecule type" value="Genomic_DNA"/>
</dbReference>
<protein>
    <submittedName>
        <fullName evidence="1">Uncharacterized protein</fullName>
    </submittedName>
</protein>
<reference evidence="1 2" key="1">
    <citation type="journal article" date="2019" name="Int. J. Syst. Evol. Microbiol.">
        <title>The Global Catalogue of Microorganisms (GCM) 10K type strain sequencing project: providing services to taxonomists for standard genome sequencing and annotation.</title>
        <authorList>
            <consortium name="The Broad Institute Genomics Platform"/>
            <consortium name="The Broad Institute Genome Sequencing Center for Infectious Disease"/>
            <person name="Wu L."/>
            <person name="Ma J."/>
        </authorList>
    </citation>
    <scope>NUCLEOTIDE SEQUENCE [LARGE SCALE GENOMIC DNA]</scope>
    <source>
        <strain evidence="1 2">JCM 14162</strain>
    </source>
</reference>
<organism evidence="1 2">
    <name type="scientific">Parasphingorhabdus litoris</name>
    <dbReference type="NCBI Taxonomy" id="394733"/>
    <lineage>
        <taxon>Bacteria</taxon>
        <taxon>Pseudomonadati</taxon>
        <taxon>Pseudomonadota</taxon>
        <taxon>Alphaproteobacteria</taxon>
        <taxon>Sphingomonadales</taxon>
        <taxon>Sphingomonadaceae</taxon>
        <taxon>Parasphingorhabdus</taxon>
    </lineage>
</organism>
<sequence length="78" mass="8164">MRAEDSSHSSSLAEDSEFPVIDNVTSLGRSLREAITSETFSFPAEVSIASFDSNKDAVVHSNALDGTSVLETSATLAG</sequence>
<evidence type="ECO:0000313" key="1">
    <source>
        <dbReference type="EMBL" id="GAA0469350.1"/>
    </source>
</evidence>
<dbReference type="Proteomes" id="UP001500713">
    <property type="component" value="Unassembled WGS sequence"/>
</dbReference>
<comment type="caution">
    <text evidence="1">The sequence shown here is derived from an EMBL/GenBank/DDBJ whole genome shotgun (WGS) entry which is preliminary data.</text>
</comment>
<accession>A0ABN1A7B8</accession>
<gene>
    <name evidence="1" type="ORF">GCM10009096_07850</name>
</gene>
<proteinExistence type="predicted"/>
<evidence type="ECO:0000313" key="2">
    <source>
        <dbReference type="Proteomes" id="UP001500713"/>
    </source>
</evidence>
<keyword evidence="2" id="KW-1185">Reference proteome</keyword>
<name>A0ABN1A7B8_9SPHN</name>